<protein>
    <submittedName>
        <fullName evidence="6">Helix-turn-helix domain-containing protein</fullName>
    </submittedName>
</protein>
<feature type="domain" description="HTH iclR-type" evidence="4">
    <location>
        <begin position="18"/>
        <end position="79"/>
    </location>
</feature>
<dbReference type="InterPro" id="IPR036390">
    <property type="entry name" value="WH_DNA-bd_sf"/>
</dbReference>
<evidence type="ECO:0000256" key="1">
    <source>
        <dbReference type="ARBA" id="ARBA00023015"/>
    </source>
</evidence>
<dbReference type="EMBL" id="WPCU01000005">
    <property type="protein sequence ID" value="MVA75711.1"/>
    <property type="molecule type" value="Genomic_DNA"/>
</dbReference>
<evidence type="ECO:0000256" key="3">
    <source>
        <dbReference type="ARBA" id="ARBA00023163"/>
    </source>
</evidence>
<keyword evidence="3" id="KW-0804">Transcription</keyword>
<accession>A0A6A9USP6</accession>
<dbReference type="PANTHER" id="PTHR30136">
    <property type="entry name" value="HELIX-TURN-HELIX TRANSCRIPTIONAL REGULATOR, ICLR FAMILY"/>
    <property type="match status" value="1"/>
</dbReference>
<gene>
    <name evidence="6" type="ORF">GC722_06690</name>
</gene>
<sequence length="266" mass="28360">MLDTVTAQKHEVKASSSLNGLDRIVAVLDALRESPGATLAAVARATGLSEPTTHRYLAALREHRLVTRDSESNTYTLGIKLFELGHSALRGQDPRAAARPHLEALRDQFGETSVLAVHDEDRLVIIAAVEASHGVAKGAKVGEQDCWHSTSLGKAILAELDPDEARSLLCQGPLERFTSRTLTDPDEVLASLRRVRADGVAVDDEESEIGLRCVGAVVRDAHGAPTYAISVSGPTYRITLDAVPRISEAVRRAAAAISTELGHLGA</sequence>
<dbReference type="Gene3D" id="3.30.450.40">
    <property type="match status" value="1"/>
</dbReference>
<organism evidence="6 7">
    <name type="scientific">Auraticoccus cholistanensis</name>
    <dbReference type="NCBI Taxonomy" id="2656650"/>
    <lineage>
        <taxon>Bacteria</taxon>
        <taxon>Bacillati</taxon>
        <taxon>Actinomycetota</taxon>
        <taxon>Actinomycetes</taxon>
        <taxon>Propionibacteriales</taxon>
        <taxon>Propionibacteriaceae</taxon>
        <taxon>Auraticoccus</taxon>
    </lineage>
</organism>
<dbReference type="PANTHER" id="PTHR30136:SF24">
    <property type="entry name" value="HTH-TYPE TRANSCRIPTIONAL REPRESSOR ALLR"/>
    <property type="match status" value="1"/>
</dbReference>
<feature type="domain" description="IclR-ED" evidence="5">
    <location>
        <begin position="80"/>
        <end position="263"/>
    </location>
</feature>
<dbReference type="InterPro" id="IPR036388">
    <property type="entry name" value="WH-like_DNA-bd_sf"/>
</dbReference>
<keyword evidence="2" id="KW-0238">DNA-binding</keyword>
<dbReference type="PROSITE" id="PS51078">
    <property type="entry name" value="ICLR_ED"/>
    <property type="match status" value="1"/>
</dbReference>
<dbReference type="SUPFAM" id="SSF55781">
    <property type="entry name" value="GAF domain-like"/>
    <property type="match status" value="1"/>
</dbReference>
<proteinExistence type="predicted"/>
<dbReference type="Gene3D" id="1.10.10.10">
    <property type="entry name" value="Winged helix-like DNA-binding domain superfamily/Winged helix DNA-binding domain"/>
    <property type="match status" value="1"/>
</dbReference>
<dbReference type="SUPFAM" id="SSF46785">
    <property type="entry name" value="Winged helix' DNA-binding domain"/>
    <property type="match status" value="1"/>
</dbReference>
<keyword evidence="1" id="KW-0805">Transcription regulation</keyword>
<dbReference type="PROSITE" id="PS51077">
    <property type="entry name" value="HTH_ICLR"/>
    <property type="match status" value="1"/>
</dbReference>
<dbReference type="GO" id="GO:0003700">
    <property type="term" value="F:DNA-binding transcription factor activity"/>
    <property type="evidence" value="ECO:0007669"/>
    <property type="project" value="TreeGrafter"/>
</dbReference>
<keyword evidence="7" id="KW-1185">Reference proteome</keyword>
<evidence type="ECO:0000259" key="4">
    <source>
        <dbReference type="PROSITE" id="PS51077"/>
    </source>
</evidence>
<dbReference type="GO" id="GO:0045892">
    <property type="term" value="P:negative regulation of DNA-templated transcription"/>
    <property type="evidence" value="ECO:0007669"/>
    <property type="project" value="TreeGrafter"/>
</dbReference>
<evidence type="ECO:0000313" key="6">
    <source>
        <dbReference type="EMBL" id="MVA75711.1"/>
    </source>
</evidence>
<dbReference type="Pfam" id="PF09339">
    <property type="entry name" value="HTH_IclR"/>
    <property type="match status" value="1"/>
</dbReference>
<reference evidence="6 7" key="1">
    <citation type="submission" date="2019-12" db="EMBL/GenBank/DDBJ databases">
        <title>Auraticoccus cholistani sp. nov., an actinomycete isolated from soil of Cholistan desert.</title>
        <authorList>
            <person name="Cheema M.T."/>
        </authorList>
    </citation>
    <scope>NUCLEOTIDE SEQUENCE [LARGE SCALE GENOMIC DNA]</scope>
    <source>
        <strain evidence="6 7">F435</strain>
    </source>
</reference>
<dbReference type="SMART" id="SM00346">
    <property type="entry name" value="HTH_ICLR"/>
    <property type="match status" value="1"/>
</dbReference>
<evidence type="ECO:0000256" key="2">
    <source>
        <dbReference type="ARBA" id="ARBA00023125"/>
    </source>
</evidence>
<evidence type="ECO:0000259" key="5">
    <source>
        <dbReference type="PROSITE" id="PS51078"/>
    </source>
</evidence>
<name>A0A6A9USP6_9ACTN</name>
<dbReference type="Proteomes" id="UP000435304">
    <property type="component" value="Unassembled WGS sequence"/>
</dbReference>
<dbReference type="InterPro" id="IPR014757">
    <property type="entry name" value="Tscrpt_reg_IclR_C"/>
</dbReference>
<dbReference type="AlphaFoldDB" id="A0A6A9USP6"/>
<dbReference type="Pfam" id="PF01614">
    <property type="entry name" value="IclR_C"/>
    <property type="match status" value="1"/>
</dbReference>
<dbReference type="InterPro" id="IPR005471">
    <property type="entry name" value="Tscrpt_reg_IclR_N"/>
</dbReference>
<dbReference type="InterPro" id="IPR029016">
    <property type="entry name" value="GAF-like_dom_sf"/>
</dbReference>
<evidence type="ECO:0000313" key="7">
    <source>
        <dbReference type="Proteomes" id="UP000435304"/>
    </source>
</evidence>
<dbReference type="GO" id="GO:0003677">
    <property type="term" value="F:DNA binding"/>
    <property type="evidence" value="ECO:0007669"/>
    <property type="project" value="UniProtKB-KW"/>
</dbReference>
<comment type="caution">
    <text evidence="6">The sequence shown here is derived from an EMBL/GenBank/DDBJ whole genome shotgun (WGS) entry which is preliminary data.</text>
</comment>
<dbReference type="InterPro" id="IPR050707">
    <property type="entry name" value="HTH_MetabolicPath_Reg"/>
</dbReference>